<dbReference type="GO" id="GO:0016787">
    <property type="term" value="F:hydrolase activity"/>
    <property type="evidence" value="ECO:0007669"/>
    <property type="project" value="UniProtKB-KW"/>
</dbReference>
<dbReference type="InterPro" id="IPR013830">
    <property type="entry name" value="SGNH_hydro"/>
</dbReference>
<sequence length="313" mass="32711">MPVRPPSGRPTLPSGARWRALAAATAAAALLAGCSGGPPEPEVRHILALGDSLAVGVQPDENGTPEETPRGYADVIHRELYDTDSTLRLVKLGCGGEDTGTMLDGGRCDYVEEHGADSQIAAAEAFLAENAGAVELVVLDIGANNLVPCAVRDGELVAELDSECVDEGLAVAADDVEEIAGRLREAAGPDVRIVGMTYYNPFLAGWLLGGEERELAEESAELLPELNEALVAAYQRHGVEVADVAAAFDSEDFEPAPAADAEGVAAAAEGTPRNVARICSWTWMCAAAPQGPDIHANDEGYRRIADVFLEVIG</sequence>
<evidence type="ECO:0000259" key="1">
    <source>
        <dbReference type="Pfam" id="PF13472"/>
    </source>
</evidence>
<dbReference type="RefSeq" id="WP_245929812.1">
    <property type="nucleotide sequence ID" value="NZ_PVZC01000001.1"/>
</dbReference>
<gene>
    <name evidence="2" type="ORF">CLV72_101418</name>
</gene>
<accession>A0A2T0QD50</accession>
<proteinExistence type="predicted"/>
<dbReference type="AlphaFoldDB" id="A0A2T0QD50"/>
<evidence type="ECO:0000313" key="2">
    <source>
        <dbReference type="EMBL" id="PRY01822.1"/>
    </source>
</evidence>
<dbReference type="Gene3D" id="3.40.50.1110">
    <property type="entry name" value="SGNH hydrolase"/>
    <property type="match status" value="1"/>
</dbReference>
<dbReference type="EMBL" id="PVZC01000001">
    <property type="protein sequence ID" value="PRY01822.1"/>
    <property type="molecule type" value="Genomic_DNA"/>
</dbReference>
<dbReference type="InterPro" id="IPR036514">
    <property type="entry name" value="SGNH_hydro_sf"/>
</dbReference>
<comment type="caution">
    <text evidence="2">The sequence shown here is derived from an EMBL/GenBank/DDBJ whole genome shotgun (WGS) entry which is preliminary data.</text>
</comment>
<feature type="domain" description="SGNH hydrolase-type esterase" evidence="1">
    <location>
        <begin position="48"/>
        <end position="303"/>
    </location>
</feature>
<keyword evidence="2" id="KW-0378">Hydrolase</keyword>
<organism evidence="2 3">
    <name type="scientific">Allonocardiopsis opalescens</name>
    <dbReference type="NCBI Taxonomy" id="1144618"/>
    <lineage>
        <taxon>Bacteria</taxon>
        <taxon>Bacillati</taxon>
        <taxon>Actinomycetota</taxon>
        <taxon>Actinomycetes</taxon>
        <taxon>Streptosporangiales</taxon>
        <taxon>Allonocardiopsis</taxon>
    </lineage>
</organism>
<dbReference type="SUPFAM" id="SSF52266">
    <property type="entry name" value="SGNH hydrolase"/>
    <property type="match status" value="1"/>
</dbReference>
<evidence type="ECO:0000313" key="3">
    <source>
        <dbReference type="Proteomes" id="UP000237846"/>
    </source>
</evidence>
<dbReference type="Proteomes" id="UP000237846">
    <property type="component" value="Unassembled WGS sequence"/>
</dbReference>
<reference evidence="2 3" key="1">
    <citation type="submission" date="2018-03" db="EMBL/GenBank/DDBJ databases">
        <title>Genomic Encyclopedia of Archaeal and Bacterial Type Strains, Phase II (KMG-II): from individual species to whole genera.</title>
        <authorList>
            <person name="Goeker M."/>
        </authorList>
    </citation>
    <scope>NUCLEOTIDE SEQUENCE [LARGE SCALE GENOMIC DNA]</scope>
    <source>
        <strain evidence="2 3">DSM 45601</strain>
    </source>
</reference>
<name>A0A2T0QD50_9ACTN</name>
<dbReference type="Pfam" id="PF13472">
    <property type="entry name" value="Lipase_GDSL_2"/>
    <property type="match status" value="1"/>
</dbReference>
<dbReference type="PROSITE" id="PS51257">
    <property type="entry name" value="PROKAR_LIPOPROTEIN"/>
    <property type="match status" value="1"/>
</dbReference>
<keyword evidence="3" id="KW-1185">Reference proteome</keyword>
<protein>
    <submittedName>
        <fullName evidence="2">GDSL-like lipase/acylhydrolase family protein</fullName>
    </submittedName>
</protein>